<feature type="transmembrane region" description="Helical" evidence="9">
    <location>
        <begin position="72"/>
        <end position="93"/>
    </location>
</feature>
<keyword evidence="4 9" id="KW-0812">Transmembrane</keyword>
<accession>A0A6F9DT14</accession>
<dbReference type="GO" id="GO:0016192">
    <property type="term" value="P:vesicle-mediated transport"/>
    <property type="evidence" value="ECO:0007669"/>
    <property type="project" value="InterPro"/>
</dbReference>
<evidence type="ECO:0000256" key="6">
    <source>
        <dbReference type="ARBA" id="ARBA00022989"/>
    </source>
</evidence>
<keyword evidence="7 9" id="KW-0472">Membrane</keyword>
<keyword evidence="3 9" id="KW-0813">Transport</keyword>
<evidence type="ECO:0000256" key="7">
    <source>
        <dbReference type="ARBA" id="ARBA00023136"/>
    </source>
</evidence>
<dbReference type="GO" id="GO:0012505">
    <property type="term" value="C:endomembrane system"/>
    <property type="evidence" value="ECO:0007669"/>
    <property type="project" value="UniProtKB-ARBA"/>
</dbReference>
<evidence type="ECO:0000313" key="11">
    <source>
        <dbReference type="EMBL" id="CAB3266015.1"/>
    </source>
</evidence>
<proteinExistence type="evidence at transcript level"/>
<evidence type="ECO:0000256" key="1">
    <source>
        <dbReference type="ARBA" id="ARBA00003566"/>
    </source>
</evidence>
<evidence type="ECO:0000256" key="10">
    <source>
        <dbReference type="SAM" id="MobiDB-lite"/>
    </source>
</evidence>
<keyword evidence="6 9" id="KW-1133">Transmembrane helix</keyword>
<gene>
    <name evidence="11" type="primary">Sft2d2</name>
</gene>
<dbReference type="Pfam" id="PF04178">
    <property type="entry name" value="Got1"/>
    <property type="match status" value="1"/>
</dbReference>
<dbReference type="AlphaFoldDB" id="A0A6F9DT14"/>
<dbReference type="GO" id="GO:0015031">
    <property type="term" value="P:protein transport"/>
    <property type="evidence" value="ECO:0007669"/>
    <property type="project" value="UniProtKB-KW"/>
</dbReference>
<dbReference type="GO" id="GO:0016020">
    <property type="term" value="C:membrane"/>
    <property type="evidence" value="ECO:0007669"/>
    <property type="project" value="UniProtKB-SubCell"/>
</dbReference>
<dbReference type="PANTHER" id="PTHR23137:SF6">
    <property type="entry name" value="VESICLE TRANSPORT PROTEIN"/>
    <property type="match status" value="1"/>
</dbReference>
<protein>
    <recommendedName>
        <fullName evidence="9">Vesicle transport protein</fullName>
    </recommendedName>
</protein>
<comment type="similarity">
    <text evidence="8 9">Belongs to the SFT2 family.</text>
</comment>
<feature type="transmembrane region" description="Helical" evidence="9">
    <location>
        <begin position="45"/>
        <end position="66"/>
    </location>
</feature>
<reference evidence="11" key="1">
    <citation type="submission" date="2020-04" db="EMBL/GenBank/DDBJ databases">
        <authorList>
            <person name="Neveu A P."/>
        </authorList>
    </citation>
    <scope>NUCLEOTIDE SEQUENCE</scope>
    <source>
        <tissue evidence="11">Whole embryo</tissue>
    </source>
</reference>
<name>A0A6F9DT14_9ASCI</name>
<comment type="subcellular location">
    <subcellularLocation>
        <location evidence="2 9">Membrane</location>
        <topology evidence="2 9">Multi-pass membrane protein</topology>
    </subcellularLocation>
</comment>
<sequence length="166" mass="18165">MDSLRRVLNGNEEPDEEANILGGNVTGGGDSLCPSLSWETRIKGFILCCTIGIILSIIGTILIFFGNLVGFAVLYSIGTLTALSSTLFLRGPMSQIKSMFKETRIIATIVMIVMIILTLCSGLWWKIGGLCLLFCILQFLAFTWYSISYIPFARDAVKKCFAGCLS</sequence>
<evidence type="ECO:0000256" key="4">
    <source>
        <dbReference type="ARBA" id="ARBA00022692"/>
    </source>
</evidence>
<dbReference type="EMBL" id="LR790153">
    <property type="protein sequence ID" value="CAB3266015.1"/>
    <property type="molecule type" value="mRNA"/>
</dbReference>
<dbReference type="GO" id="GO:0005737">
    <property type="term" value="C:cytoplasm"/>
    <property type="evidence" value="ECO:0007669"/>
    <property type="project" value="UniProtKB-ARBA"/>
</dbReference>
<dbReference type="PANTHER" id="PTHR23137">
    <property type="entry name" value="VESICLE TRANSPORT PROTEIN-RELATED"/>
    <property type="match status" value="1"/>
</dbReference>
<feature type="region of interest" description="Disordered" evidence="10">
    <location>
        <begin position="1"/>
        <end position="23"/>
    </location>
</feature>
<evidence type="ECO:0000256" key="3">
    <source>
        <dbReference type="ARBA" id="ARBA00022448"/>
    </source>
</evidence>
<organism evidence="11">
    <name type="scientific">Phallusia mammillata</name>
    <dbReference type="NCBI Taxonomy" id="59560"/>
    <lineage>
        <taxon>Eukaryota</taxon>
        <taxon>Metazoa</taxon>
        <taxon>Chordata</taxon>
        <taxon>Tunicata</taxon>
        <taxon>Ascidiacea</taxon>
        <taxon>Phlebobranchia</taxon>
        <taxon>Ascidiidae</taxon>
        <taxon>Phallusia</taxon>
    </lineage>
</organism>
<evidence type="ECO:0000256" key="2">
    <source>
        <dbReference type="ARBA" id="ARBA00004141"/>
    </source>
</evidence>
<feature type="transmembrane region" description="Helical" evidence="9">
    <location>
        <begin position="105"/>
        <end position="125"/>
    </location>
</feature>
<feature type="transmembrane region" description="Helical" evidence="9">
    <location>
        <begin position="131"/>
        <end position="152"/>
    </location>
</feature>
<evidence type="ECO:0000256" key="5">
    <source>
        <dbReference type="ARBA" id="ARBA00022927"/>
    </source>
</evidence>
<evidence type="ECO:0000256" key="8">
    <source>
        <dbReference type="ARBA" id="ARBA00025800"/>
    </source>
</evidence>
<dbReference type="InterPro" id="IPR007305">
    <property type="entry name" value="Vesicle_transpt_Got1/SFT2"/>
</dbReference>
<keyword evidence="5 9" id="KW-0653">Protein transport</keyword>
<evidence type="ECO:0000256" key="9">
    <source>
        <dbReference type="RuleBase" id="RU363111"/>
    </source>
</evidence>
<comment type="function">
    <text evidence="1 9">May be involved in fusion of retrograde transport vesicles derived from an endocytic compartment with the Golgi complex.</text>
</comment>
<dbReference type="InterPro" id="IPR011691">
    <property type="entry name" value="Vesicle_transpt_SFT2"/>
</dbReference>